<dbReference type="EMBL" id="CAJQZP010001607">
    <property type="protein sequence ID" value="CAG5056574.1"/>
    <property type="molecule type" value="Genomic_DNA"/>
</dbReference>
<sequence length="97" mass="10858">MGRSGRLLPRGCCAGAPPETEVTGAFARSSVEKSRALEITRKRLSLNELFAKGGTFSRLVYNRNYLIVMFEKNSAANFPESERGERFSLHLCMDSRL</sequence>
<name>A0A8S3YBW2_PARAO</name>
<reference evidence="1" key="1">
    <citation type="submission" date="2021-04" db="EMBL/GenBank/DDBJ databases">
        <authorList>
            <person name="Tunstrom K."/>
        </authorList>
    </citation>
    <scope>NUCLEOTIDE SEQUENCE</scope>
</reference>
<organism evidence="1 2">
    <name type="scientific">Parnassius apollo</name>
    <name type="common">Apollo butterfly</name>
    <name type="synonym">Papilio apollo</name>
    <dbReference type="NCBI Taxonomy" id="110799"/>
    <lineage>
        <taxon>Eukaryota</taxon>
        <taxon>Metazoa</taxon>
        <taxon>Ecdysozoa</taxon>
        <taxon>Arthropoda</taxon>
        <taxon>Hexapoda</taxon>
        <taxon>Insecta</taxon>
        <taxon>Pterygota</taxon>
        <taxon>Neoptera</taxon>
        <taxon>Endopterygota</taxon>
        <taxon>Lepidoptera</taxon>
        <taxon>Glossata</taxon>
        <taxon>Ditrysia</taxon>
        <taxon>Papilionoidea</taxon>
        <taxon>Papilionidae</taxon>
        <taxon>Parnassiinae</taxon>
        <taxon>Parnassini</taxon>
        <taxon>Parnassius</taxon>
        <taxon>Parnassius</taxon>
    </lineage>
</organism>
<protein>
    <submittedName>
        <fullName evidence="1">(apollo) hypothetical protein</fullName>
    </submittedName>
</protein>
<evidence type="ECO:0000313" key="1">
    <source>
        <dbReference type="EMBL" id="CAG5056574.1"/>
    </source>
</evidence>
<gene>
    <name evidence="1" type="ORF">PAPOLLO_LOCUS26788</name>
</gene>
<proteinExistence type="predicted"/>
<evidence type="ECO:0000313" key="2">
    <source>
        <dbReference type="Proteomes" id="UP000691718"/>
    </source>
</evidence>
<keyword evidence="2" id="KW-1185">Reference proteome</keyword>
<dbReference type="AlphaFoldDB" id="A0A8S3YBW2"/>
<comment type="caution">
    <text evidence="1">The sequence shown here is derived from an EMBL/GenBank/DDBJ whole genome shotgun (WGS) entry which is preliminary data.</text>
</comment>
<dbReference type="Proteomes" id="UP000691718">
    <property type="component" value="Unassembled WGS sequence"/>
</dbReference>
<accession>A0A8S3YBW2</accession>